<comment type="caution">
    <text evidence="5">The sequence shown here is derived from an EMBL/GenBank/DDBJ whole genome shotgun (WGS) entry which is preliminary data.</text>
</comment>
<dbReference type="Proteomes" id="UP000823891">
    <property type="component" value="Unassembled WGS sequence"/>
</dbReference>
<evidence type="ECO:0000259" key="4">
    <source>
        <dbReference type="Pfam" id="PF21922"/>
    </source>
</evidence>
<dbReference type="InterPro" id="IPR012338">
    <property type="entry name" value="Beta-lactam/transpept-like"/>
</dbReference>
<evidence type="ECO:0000313" key="5">
    <source>
        <dbReference type="EMBL" id="HJC25179.1"/>
    </source>
</evidence>
<protein>
    <submittedName>
        <fullName evidence="5">Penicillin-binding protein 2</fullName>
    </submittedName>
</protein>
<evidence type="ECO:0000256" key="1">
    <source>
        <dbReference type="SAM" id="MobiDB-lite"/>
    </source>
</evidence>
<dbReference type="EMBL" id="DWWS01000055">
    <property type="protein sequence ID" value="HJC25179.1"/>
    <property type="molecule type" value="Genomic_DNA"/>
</dbReference>
<feature type="domain" description="Penicillin-binding protein transpeptidase" evidence="3">
    <location>
        <begin position="194"/>
        <end position="501"/>
    </location>
</feature>
<dbReference type="InterPro" id="IPR050515">
    <property type="entry name" value="Beta-lactam/transpept"/>
</dbReference>
<feature type="domain" description="Penicillin binding protein A dimerisation" evidence="4">
    <location>
        <begin position="95"/>
        <end position="172"/>
    </location>
</feature>
<feature type="compositionally biased region" description="Basic and acidic residues" evidence="1">
    <location>
        <begin position="18"/>
        <end position="40"/>
    </location>
</feature>
<evidence type="ECO:0000259" key="3">
    <source>
        <dbReference type="Pfam" id="PF00905"/>
    </source>
</evidence>
<dbReference type="Gene3D" id="3.90.1310.10">
    <property type="entry name" value="Penicillin-binding protein 2a (Domain 2)"/>
    <property type="match status" value="1"/>
</dbReference>
<dbReference type="Pfam" id="PF21922">
    <property type="entry name" value="PBP_dimer_2"/>
    <property type="match status" value="1"/>
</dbReference>
<reference evidence="5" key="1">
    <citation type="journal article" date="2021" name="PeerJ">
        <title>Extensive microbial diversity within the chicken gut microbiome revealed by metagenomics and culture.</title>
        <authorList>
            <person name="Gilroy R."/>
            <person name="Ravi A."/>
            <person name="Getino M."/>
            <person name="Pursley I."/>
            <person name="Horton D.L."/>
            <person name="Alikhan N.F."/>
            <person name="Baker D."/>
            <person name="Gharbi K."/>
            <person name="Hall N."/>
            <person name="Watson M."/>
            <person name="Adriaenssens E.M."/>
            <person name="Foster-Nyarko E."/>
            <person name="Jarju S."/>
            <person name="Secka A."/>
            <person name="Antonio M."/>
            <person name="Oren A."/>
            <person name="Chaudhuri R.R."/>
            <person name="La Ragione R."/>
            <person name="Hildebrand F."/>
            <person name="Pallen M.J."/>
        </authorList>
    </citation>
    <scope>NUCLEOTIDE SEQUENCE</scope>
    <source>
        <strain evidence="5">USAMLcec2-132</strain>
    </source>
</reference>
<dbReference type="InterPro" id="IPR001460">
    <property type="entry name" value="PCN-bd_Tpept"/>
</dbReference>
<feature type="transmembrane region" description="Helical" evidence="2">
    <location>
        <begin position="48"/>
        <end position="71"/>
    </location>
</feature>
<keyword evidence="2" id="KW-0472">Membrane</keyword>
<evidence type="ECO:0000256" key="2">
    <source>
        <dbReference type="SAM" id="Phobius"/>
    </source>
</evidence>
<proteinExistence type="predicted"/>
<keyword evidence="2" id="KW-0812">Transmembrane</keyword>
<evidence type="ECO:0000313" key="6">
    <source>
        <dbReference type="Proteomes" id="UP000823891"/>
    </source>
</evidence>
<dbReference type="Pfam" id="PF00905">
    <property type="entry name" value="Transpeptidase"/>
    <property type="match status" value="1"/>
</dbReference>
<dbReference type="GO" id="GO:0008658">
    <property type="term" value="F:penicillin binding"/>
    <property type="evidence" value="ECO:0007669"/>
    <property type="project" value="InterPro"/>
</dbReference>
<feature type="region of interest" description="Disordered" evidence="1">
    <location>
        <begin position="1"/>
        <end position="40"/>
    </location>
</feature>
<dbReference type="GO" id="GO:0005886">
    <property type="term" value="C:plasma membrane"/>
    <property type="evidence" value="ECO:0007669"/>
    <property type="project" value="TreeGrafter"/>
</dbReference>
<dbReference type="PANTHER" id="PTHR30627:SF24">
    <property type="entry name" value="PENICILLIN-BINDING PROTEIN 4B"/>
    <property type="match status" value="1"/>
</dbReference>
<dbReference type="PANTHER" id="PTHR30627">
    <property type="entry name" value="PEPTIDOGLYCAN D,D-TRANSPEPTIDASE"/>
    <property type="match status" value="1"/>
</dbReference>
<dbReference type="AlphaFoldDB" id="A0A9D2NIT7"/>
<gene>
    <name evidence="5" type="ORF">H9761_16000</name>
</gene>
<dbReference type="InterPro" id="IPR054120">
    <property type="entry name" value="PBPA_dimer"/>
</dbReference>
<dbReference type="Gene3D" id="3.40.710.10">
    <property type="entry name" value="DD-peptidase/beta-lactamase superfamily"/>
    <property type="match status" value="1"/>
</dbReference>
<sequence>MTGRGRRRAAGRQRRTRKEYGPKRTDSGSRRKERTAYETEEKTSQRQLIGCAAFFCTLFAAMALYLCVYIPTHSQELFNNSYNSRQSVLAQQNTRGTIYSADGQALAETVVQDGEEVRSYPFGNLFSHIVGYSTRGKTGLESLANYDLINTSVSAAQQAQNAADGVKNPGNNLVTTLDAKLQEAASSAMGLYEGAIVVMEPSTGKILAMVSKPDFDPNKVSQDWESLNQEGSSVLLNRAAQGIYPPGSTFKIITALEYIREHPEDWENYRYQCGGSYTSGDTTIRCYHGSSHGSLDFTGSFAKSCNSSFANIGMSLDRSSFASTLNDLLFNQELPVDIAYSRSGAALDENSPDADLIQIVIGQGKTQITPLHLCMITSAIANGGALMKPYEMDRVEKPDGSVLRQYEPEEYGRLMTEEEARILRELMTDVVEEGTATKLSGLSYTAAGKTGSAEYSDSTSDSHAWFTGFAPAEDPQVAVTVIIEGIGSGGDYAVPMAKRVFDAYFGTVG</sequence>
<keyword evidence="2" id="KW-1133">Transmembrane helix</keyword>
<accession>A0A9D2NIT7</accession>
<feature type="compositionally biased region" description="Basic residues" evidence="1">
    <location>
        <begin position="1"/>
        <end position="17"/>
    </location>
</feature>
<dbReference type="SUPFAM" id="SSF56601">
    <property type="entry name" value="beta-lactamase/transpeptidase-like"/>
    <property type="match status" value="1"/>
</dbReference>
<dbReference type="GO" id="GO:0071555">
    <property type="term" value="P:cell wall organization"/>
    <property type="evidence" value="ECO:0007669"/>
    <property type="project" value="TreeGrafter"/>
</dbReference>
<reference evidence="5" key="2">
    <citation type="submission" date="2021-04" db="EMBL/GenBank/DDBJ databases">
        <authorList>
            <person name="Gilroy R."/>
        </authorList>
    </citation>
    <scope>NUCLEOTIDE SEQUENCE</scope>
    <source>
        <strain evidence="5">USAMLcec2-132</strain>
    </source>
</reference>
<dbReference type="GO" id="GO:0071972">
    <property type="term" value="F:peptidoglycan L,D-transpeptidase activity"/>
    <property type="evidence" value="ECO:0007669"/>
    <property type="project" value="TreeGrafter"/>
</dbReference>
<organism evidence="5 6">
    <name type="scientific">Candidatus Eisenbergiella merdavium</name>
    <dbReference type="NCBI Taxonomy" id="2838551"/>
    <lineage>
        <taxon>Bacteria</taxon>
        <taxon>Bacillati</taxon>
        <taxon>Bacillota</taxon>
        <taxon>Clostridia</taxon>
        <taxon>Lachnospirales</taxon>
        <taxon>Lachnospiraceae</taxon>
        <taxon>Eisenbergiella</taxon>
    </lineage>
</organism>
<name>A0A9D2NIT7_9FIRM</name>